<dbReference type="CDD" id="cd08459">
    <property type="entry name" value="PBP2_DntR_NahR_LinR_like"/>
    <property type="match status" value="1"/>
</dbReference>
<evidence type="ECO:0000259" key="5">
    <source>
        <dbReference type="PROSITE" id="PS50931"/>
    </source>
</evidence>
<keyword evidence="2" id="KW-0805">Transcription regulation</keyword>
<dbReference type="PANTHER" id="PTHR30118:SF15">
    <property type="entry name" value="TRANSCRIPTIONAL REGULATORY PROTEIN"/>
    <property type="match status" value="1"/>
</dbReference>
<dbReference type="InterPro" id="IPR005119">
    <property type="entry name" value="LysR_subst-bd"/>
</dbReference>
<dbReference type="InterPro" id="IPR036390">
    <property type="entry name" value="WH_DNA-bd_sf"/>
</dbReference>
<keyword evidence="3" id="KW-0238">DNA-binding</keyword>
<dbReference type="Gene3D" id="3.40.190.10">
    <property type="entry name" value="Periplasmic binding protein-like II"/>
    <property type="match status" value="2"/>
</dbReference>
<dbReference type="InterPro" id="IPR000847">
    <property type="entry name" value="LysR_HTH_N"/>
</dbReference>
<dbReference type="EMBL" id="WINI01000001">
    <property type="protein sequence ID" value="MQR00066.1"/>
    <property type="molecule type" value="Genomic_DNA"/>
</dbReference>
<dbReference type="SUPFAM" id="SSF46785">
    <property type="entry name" value="Winged helix' DNA-binding domain"/>
    <property type="match status" value="1"/>
</dbReference>
<dbReference type="Proteomes" id="UP000451565">
    <property type="component" value="Unassembled WGS sequence"/>
</dbReference>
<evidence type="ECO:0000256" key="1">
    <source>
        <dbReference type="ARBA" id="ARBA00009437"/>
    </source>
</evidence>
<proteinExistence type="inferred from homology"/>
<dbReference type="PANTHER" id="PTHR30118">
    <property type="entry name" value="HTH-TYPE TRANSCRIPTIONAL REGULATOR LEUO-RELATED"/>
    <property type="match status" value="1"/>
</dbReference>
<dbReference type="GO" id="GO:0003700">
    <property type="term" value="F:DNA-binding transcription factor activity"/>
    <property type="evidence" value="ECO:0007669"/>
    <property type="project" value="InterPro"/>
</dbReference>
<dbReference type="InterPro" id="IPR050389">
    <property type="entry name" value="LysR-type_TF"/>
</dbReference>
<dbReference type="Pfam" id="PF00126">
    <property type="entry name" value="HTH_1"/>
    <property type="match status" value="1"/>
</dbReference>
<accession>A0A843YTU9</accession>
<evidence type="ECO:0000313" key="7">
    <source>
        <dbReference type="Proteomes" id="UP000451565"/>
    </source>
</evidence>
<keyword evidence="4" id="KW-0804">Transcription</keyword>
<evidence type="ECO:0000313" key="6">
    <source>
        <dbReference type="EMBL" id="MQR00066.1"/>
    </source>
</evidence>
<dbReference type="GO" id="GO:0003677">
    <property type="term" value="F:DNA binding"/>
    <property type="evidence" value="ECO:0007669"/>
    <property type="project" value="UniProtKB-KW"/>
</dbReference>
<keyword evidence="7" id="KW-1185">Reference proteome</keyword>
<evidence type="ECO:0000256" key="2">
    <source>
        <dbReference type="ARBA" id="ARBA00023015"/>
    </source>
</evidence>
<dbReference type="PROSITE" id="PS50931">
    <property type="entry name" value="HTH_LYSR"/>
    <property type="match status" value="1"/>
</dbReference>
<evidence type="ECO:0000256" key="4">
    <source>
        <dbReference type="ARBA" id="ARBA00023163"/>
    </source>
</evidence>
<comment type="caution">
    <text evidence="6">The sequence shown here is derived from an EMBL/GenBank/DDBJ whole genome shotgun (WGS) entry which is preliminary data.</text>
</comment>
<dbReference type="InterPro" id="IPR036388">
    <property type="entry name" value="WH-like_DNA-bd_sf"/>
</dbReference>
<organism evidence="6 7">
    <name type="scientific">Glaciimonas soli</name>
    <dbReference type="NCBI Taxonomy" id="2590999"/>
    <lineage>
        <taxon>Bacteria</taxon>
        <taxon>Pseudomonadati</taxon>
        <taxon>Pseudomonadota</taxon>
        <taxon>Betaproteobacteria</taxon>
        <taxon>Burkholderiales</taxon>
        <taxon>Oxalobacteraceae</taxon>
        <taxon>Glaciimonas</taxon>
    </lineage>
</organism>
<dbReference type="SUPFAM" id="SSF53850">
    <property type="entry name" value="Periplasmic binding protein-like II"/>
    <property type="match status" value="1"/>
</dbReference>
<name>A0A843YTU9_9BURK</name>
<dbReference type="RefSeq" id="WP_153233591.1">
    <property type="nucleotide sequence ID" value="NZ_WINI01000001.1"/>
</dbReference>
<reference evidence="6 7" key="1">
    <citation type="submission" date="2019-10" db="EMBL/GenBank/DDBJ databases">
        <title>Glaciimonas soli sp. nov., a psychrophilic bacterium isolated from the forest soil of a high elevation mountain in Taiwan.</title>
        <authorList>
            <person name="Wang L.-T."/>
            <person name="Shieh W.Y."/>
        </authorList>
    </citation>
    <scope>NUCLEOTIDE SEQUENCE [LARGE SCALE GENOMIC DNA]</scope>
    <source>
        <strain evidence="6 7">GS1</strain>
    </source>
</reference>
<protein>
    <submittedName>
        <fullName evidence="6">LysR family transcriptional regulator</fullName>
    </submittedName>
</protein>
<sequence>MDIMEIDLNLLRVLHAITEEGSLTLAGNRLGLSQPAVSYALGRLRILFNDPLFVRSGNTMQPTSTAMELLDPIRRVMSAAQDALRHAERFIPAQSTRTFHLAMSDIGEIVFLPPVCERLVAIAPGIRLEVVQLPQAQIEDGLRSGRIDAAIGNVPSLKTSTRFMPLFHEAYVCMTRKRPGPLNHRLTIDEYLAFLHVFVVSTEHSHRMIEDFLQEQKIQRKIALQIPHFSAVPGILQCTDWAVTLPRRAAKYFNSTRSFSIFELPVALPEVEVTLHWHADFEESDANRWFRNLLIDILAE</sequence>
<dbReference type="PRINTS" id="PR00039">
    <property type="entry name" value="HTHLYSR"/>
</dbReference>
<gene>
    <name evidence="6" type="ORF">GEV47_05130</name>
</gene>
<comment type="similarity">
    <text evidence="1">Belongs to the LysR transcriptional regulatory family.</text>
</comment>
<feature type="domain" description="HTH lysR-type" evidence="5">
    <location>
        <begin position="6"/>
        <end position="63"/>
    </location>
</feature>
<dbReference type="OrthoDB" id="8583877at2"/>
<dbReference type="Pfam" id="PF03466">
    <property type="entry name" value="LysR_substrate"/>
    <property type="match status" value="1"/>
</dbReference>
<dbReference type="Gene3D" id="1.10.10.10">
    <property type="entry name" value="Winged helix-like DNA-binding domain superfamily/Winged helix DNA-binding domain"/>
    <property type="match status" value="1"/>
</dbReference>
<dbReference type="AlphaFoldDB" id="A0A843YTU9"/>
<evidence type="ECO:0000256" key="3">
    <source>
        <dbReference type="ARBA" id="ARBA00023125"/>
    </source>
</evidence>